<protein>
    <submittedName>
        <fullName evidence="1">Uncharacterized protein</fullName>
    </submittedName>
</protein>
<gene>
    <name evidence="1" type="ORF">M9H77_34967</name>
</gene>
<accession>A0ACB9ZRW8</accession>
<reference evidence="2" key="1">
    <citation type="journal article" date="2023" name="Nat. Plants">
        <title>Single-cell RNA sequencing provides a high-resolution roadmap for understanding the multicellular compartmentation of specialized metabolism.</title>
        <authorList>
            <person name="Sun S."/>
            <person name="Shen X."/>
            <person name="Li Y."/>
            <person name="Li Y."/>
            <person name="Wang S."/>
            <person name="Li R."/>
            <person name="Zhang H."/>
            <person name="Shen G."/>
            <person name="Guo B."/>
            <person name="Wei J."/>
            <person name="Xu J."/>
            <person name="St-Pierre B."/>
            <person name="Chen S."/>
            <person name="Sun C."/>
        </authorList>
    </citation>
    <scope>NUCLEOTIDE SEQUENCE [LARGE SCALE GENOMIC DNA]</scope>
</reference>
<comment type="caution">
    <text evidence="1">The sequence shown here is derived from an EMBL/GenBank/DDBJ whole genome shotgun (WGS) entry which is preliminary data.</text>
</comment>
<organism evidence="1 2">
    <name type="scientific">Catharanthus roseus</name>
    <name type="common">Madagascar periwinkle</name>
    <name type="synonym">Vinca rosea</name>
    <dbReference type="NCBI Taxonomy" id="4058"/>
    <lineage>
        <taxon>Eukaryota</taxon>
        <taxon>Viridiplantae</taxon>
        <taxon>Streptophyta</taxon>
        <taxon>Embryophyta</taxon>
        <taxon>Tracheophyta</taxon>
        <taxon>Spermatophyta</taxon>
        <taxon>Magnoliopsida</taxon>
        <taxon>eudicotyledons</taxon>
        <taxon>Gunneridae</taxon>
        <taxon>Pentapetalae</taxon>
        <taxon>asterids</taxon>
        <taxon>lamiids</taxon>
        <taxon>Gentianales</taxon>
        <taxon>Apocynaceae</taxon>
        <taxon>Rauvolfioideae</taxon>
        <taxon>Vinceae</taxon>
        <taxon>Catharanthinae</taxon>
        <taxon>Catharanthus</taxon>
    </lineage>
</organism>
<dbReference type="Proteomes" id="UP001060085">
    <property type="component" value="Linkage Group LG08"/>
</dbReference>
<evidence type="ECO:0000313" key="2">
    <source>
        <dbReference type="Proteomes" id="UP001060085"/>
    </source>
</evidence>
<keyword evidence="2" id="KW-1185">Reference proteome</keyword>
<dbReference type="EMBL" id="CM044708">
    <property type="protein sequence ID" value="KAI5648962.1"/>
    <property type="molecule type" value="Genomic_DNA"/>
</dbReference>
<name>A0ACB9ZRW8_CATRO</name>
<sequence>MGRAKAGLELISNKKSRRVTFEKRRKGLEKKAHELSTLCGVKVGLIIYGPKDTTSHGPTEPNIWPENHQHIQTLINVYKQENLEDRRRRTTDLSMFYRDRTRKAEEELNKLHKKNVESKHPTWDEHYDTLSSEELKQFGGLLETKLEAMKSRFDFMKGTQNYFAESAAIGADDSISNCMMNSIDQNSSQLQSQDQNSYLVQSLFRRSSMQLEIIQPQQAVVSGFTLPQYGGDIVPFHKSFNALNANTMPNQKRMILMDEGGCSTSNLAAAAYNTEKSQVQQGTYSNQAAAVMPEYVEGNQFENPVRYYFPAMQPMPFYVQYPLHTTTEIQKAQMEQYYQMGNLNFQHMNQN</sequence>
<proteinExistence type="predicted"/>
<evidence type="ECO:0000313" key="1">
    <source>
        <dbReference type="EMBL" id="KAI5648962.1"/>
    </source>
</evidence>